<gene>
    <name evidence="1" type="ORF">KPH14_010846</name>
</gene>
<dbReference type="EMBL" id="JAIFRP010000084">
    <property type="protein sequence ID" value="KAK2579547.1"/>
    <property type="molecule type" value="Genomic_DNA"/>
</dbReference>
<evidence type="ECO:0000313" key="2">
    <source>
        <dbReference type="Proteomes" id="UP001258017"/>
    </source>
</evidence>
<organism evidence="1 2">
    <name type="scientific">Odynerus spinipes</name>
    <dbReference type="NCBI Taxonomy" id="1348599"/>
    <lineage>
        <taxon>Eukaryota</taxon>
        <taxon>Metazoa</taxon>
        <taxon>Ecdysozoa</taxon>
        <taxon>Arthropoda</taxon>
        <taxon>Hexapoda</taxon>
        <taxon>Insecta</taxon>
        <taxon>Pterygota</taxon>
        <taxon>Neoptera</taxon>
        <taxon>Endopterygota</taxon>
        <taxon>Hymenoptera</taxon>
        <taxon>Apocrita</taxon>
        <taxon>Aculeata</taxon>
        <taxon>Vespoidea</taxon>
        <taxon>Vespidae</taxon>
        <taxon>Eumeninae</taxon>
        <taxon>Odynerus</taxon>
    </lineage>
</organism>
<proteinExistence type="predicted"/>
<dbReference type="AlphaFoldDB" id="A0AAD9RH02"/>
<accession>A0AAD9RH02</accession>
<dbReference type="Proteomes" id="UP001258017">
    <property type="component" value="Unassembled WGS sequence"/>
</dbReference>
<reference evidence="1" key="2">
    <citation type="journal article" date="2023" name="Commun. Biol.">
        <title>Intrasexual cuticular hydrocarbon dimorphism in a wasp sheds light on hydrocarbon biosynthesis genes in Hymenoptera.</title>
        <authorList>
            <person name="Moris V.C."/>
            <person name="Podsiadlowski L."/>
            <person name="Martin S."/>
            <person name="Oeyen J.P."/>
            <person name="Donath A."/>
            <person name="Petersen M."/>
            <person name="Wilbrandt J."/>
            <person name="Misof B."/>
            <person name="Liedtke D."/>
            <person name="Thamm M."/>
            <person name="Scheiner R."/>
            <person name="Schmitt T."/>
            <person name="Niehuis O."/>
        </authorList>
    </citation>
    <scope>NUCLEOTIDE SEQUENCE</scope>
    <source>
        <strain evidence="1">GBR_01_08_01A</strain>
    </source>
</reference>
<evidence type="ECO:0000313" key="1">
    <source>
        <dbReference type="EMBL" id="KAK2579547.1"/>
    </source>
</evidence>
<name>A0AAD9RH02_9HYME</name>
<reference evidence="1" key="1">
    <citation type="submission" date="2021-08" db="EMBL/GenBank/DDBJ databases">
        <authorList>
            <person name="Misof B."/>
            <person name="Oliver O."/>
            <person name="Podsiadlowski L."/>
            <person name="Donath A."/>
            <person name="Peters R."/>
            <person name="Mayer C."/>
            <person name="Rust J."/>
            <person name="Gunkel S."/>
            <person name="Lesny P."/>
            <person name="Martin S."/>
            <person name="Oeyen J.P."/>
            <person name="Petersen M."/>
            <person name="Panagiotis P."/>
            <person name="Wilbrandt J."/>
            <person name="Tanja T."/>
        </authorList>
    </citation>
    <scope>NUCLEOTIDE SEQUENCE</scope>
    <source>
        <strain evidence="1">GBR_01_08_01A</strain>
        <tissue evidence="1">Thorax + abdomen</tissue>
    </source>
</reference>
<keyword evidence="2" id="KW-1185">Reference proteome</keyword>
<comment type="caution">
    <text evidence="1">The sequence shown here is derived from an EMBL/GenBank/DDBJ whole genome shotgun (WGS) entry which is preliminary data.</text>
</comment>
<protein>
    <submittedName>
        <fullName evidence="1">Uncharacterized protein</fullName>
    </submittedName>
</protein>
<sequence length="147" mass="16834">MFGQSLHERYTRIRPSRCSGITFFHNFPTLSTITNISVFNIRVERTREIAISFERVGRRYFVPKNIFLTLGGTCTKIQRGNRGRTNVSRVHRLGSSLRVVGSTLKKSYDESAIAIFLLPGPHFWILPCIRGSEHRAEGRRSGINVRQ</sequence>